<dbReference type="Proteomes" id="UP001159042">
    <property type="component" value="Unassembled WGS sequence"/>
</dbReference>
<dbReference type="PANTHER" id="PTHR45749:SF21">
    <property type="entry name" value="DUF4371 DOMAIN-CONTAINING PROTEIN"/>
    <property type="match status" value="1"/>
</dbReference>
<dbReference type="InterPro" id="IPR012337">
    <property type="entry name" value="RNaseH-like_sf"/>
</dbReference>
<keyword evidence="2" id="KW-1185">Reference proteome</keyword>
<dbReference type="SUPFAM" id="SSF53098">
    <property type="entry name" value="Ribonuclease H-like"/>
    <property type="match status" value="1"/>
</dbReference>
<evidence type="ECO:0000313" key="2">
    <source>
        <dbReference type="Proteomes" id="UP001159042"/>
    </source>
</evidence>
<evidence type="ECO:0000313" key="1">
    <source>
        <dbReference type="EMBL" id="KAJ8923085.1"/>
    </source>
</evidence>
<reference evidence="1 2" key="1">
    <citation type="journal article" date="2023" name="Insect Mol. Biol.">
        <title>Genome sequencing provides insights into the evolution of gene families encoding plant cell wall-degrading enzymes in longhorned beetles.</title>
        <authorList>
            <person name="Shin N.R."/>
            <person name="Okamura Y."/>
            <person name="Kirsch R."/>
            <person name="Pauchet Y."/>
        </authorList>
    </citation>
    <scope>NUCLEOTIDE SEQUENCE [LARGE SCALE GENOMIC DNA]</scope>
    <source>
        <strain evidence="1">EAD_L_NR</strain>
    </source>
</reference>
<dbReference type="AlphaFoldDB" id="A0AAV8WA44"/>
<accession>A0AAV8WA44</accession>
<sequence>MDSLTLKDLLEKPFKSFTLEEQLEIVRRGRFTNLTEMSHTDKGKRRTFWSSWYQKVKWLTGDVTTKKLFCWNCILFPTPTMNKTWSKVGFDDLRNLSQATRKHEESREHVYATIKLRLLAKKTEKKIDPVDNLEKNVEVKRNREYLERLIDISSTLGRLEMPFRGENEEGLYADLVYLLKKYDDIVRTQLEQCHTFHGLSPTIQVDLVQSIEQVLLQKITDEVSASSFLSVMVDEVSSNSETKHMSISIRYVKNGEPVERFVKLFGVGHTTKAEEIAAILDKELERFNYKDKMVSQSYDGKVVKATDLYSLQQAVKRNQHSHCQAQLVHYYAHDFCMLLAQALNSVQECKLFFSVILVFCKFFQSSDLHPDKKRFDSIPSCIATLKAQYDQVLRLLQYFTTDELYKNRGTLIADAVNLINHLQNFRFMVFVAMFDKYFSLVNDFAEEVKGIVFNAQACRKLVNTLTDNLKVYQKRTEFDSFIPDASITRPTSLAVVDSLFTLNVHVLDSLIHEVWGRFLDIELGDFFGLVGVDKFEDLENGTAKPDMSLFLSIRDNYPKFFDTAKLKIELQLLYTDPTIGGFGEHDIKQVRDLLKFIHYNDLKEHIPELYKLLELVVTIPSVGEPLEGRCCVLNRIDAYRNSERKEEPLSGLAMLTIEKDLLVEMGRSEKWYGQVIDQFAKLPSTSSIELMYKDDGRPTQEIKVEWIAQPDLEIKTEPDYEVL</sequence>
<proteinExistence type="predicted"/>
<protein>
    <submittedName>
        <fullName evidence="1">Uncharacterized protein</fullName>
    </submittedName>
</protein>
<dbReference type="EMBL" id="JANEYG010000005">
    <property type="protein sequence ID" value="KAJ8923085.1"/>
    <property type="molecule type" value="Genomic_DNA"/>
</dbReference>
<dbReference type="PANTHER" id="PTHR45749">
    <property type="match status" value="1"/>
</dbReference>
<comment type="caution">
    <text evidence="1">The sequence shown here is derived from an EMBL/GenBank/DDBJ whole genome shotgun (WGS) entry which is preliminary data.</text>
</comment>
<organism evidence="1 2">
    <name type="scientific">Exocentrus adspersus</name>
    <dbReference type="NCBI Taxonomy" id="1586481"/>
    <lineage>
        <taxon>Eukaryota</taxon>
        <taxon>Metazoa</taxon>
        <taxon>Ecdysozoa</taxon>
        <taxon>Arthropoda</taxon>
        <taxon>Hexapoda</taxon>
        <taxon>Insecta</taxon>
        <taxon>Pterygota</taxon>
        <taxon>Neoptera</taxon>
        <taxon>Endopterygota</taxon>
        <taxon>Coleoptera</taxon>
        <taxon>Polyphaga</taxon>
        <taxon>Cucujiformia</taxon>
        <taxon>Chrysomeloidea</taxon>
        <taxon>Cerambycidae</taxon>
        <taxon>Lamiinae</taxon>
        <taxon>Acanthocinini</taxon>
        <taxon>Exocentrus</taxon>
    </lineage>
</organism>
<name>A0AAV8WA44_9CUCU</name>
<gene>
    <name evidence="1" type="ORF">NQ315_001637</name>
</gene>